<reference evidence="1" key="1">
    <citation type="submission" date="2014-11" db="EMBL/GenBank/DDBJ databases">
        <authorList>
            <person name="Otto D Thomas"/>
            <person name="Naeem Raeece"/>
        </authorList>
    </citation>
    <scope>NUCLEOTIDE SEQUENCE</scope>
</reference>
<name>A0A0G4FWR7_9ALVE</name>
<sequence>MDVLRCLEGLVWCQRGALMLRQPGLCSPTLSRCLQAVCVWKEGVRGLLPLGSLEKRQKGGWRFLRSWNARPSLFGVASLVSVRRFHVEATRILVPYPLWQAVCVWKEGGKEGVRGLLPLGSLEKRQEGDWRFLRSWNGCPSLFGAASLVSVRRFLVEATRTLLPYPLALLAGSVCVEGGGKGVVAFGQS</sequence>
<accession>A0A0G4FWR7</accession>
<gene>
    <name evidence="1" type="ORF">Cvel_19060</name>
</gene>
<organism evidence="1">
    <name type="scientific">Chromera velia CCMP2878</name>
    <dbReference type="NCBI Taxonomy" id="1169474"/>
    <lineage>
        <taxon>Eukaryota</taxon>
        <taxon>Sar</taxon>
        <taxon>Alveolata</taxon>
        <taxon>Colpodellida</taxon>
        <taxon>Chromeraceae</taxon>
        <taxon>Chromera</taxon>
    </lineage>
</organism>
<evidence type="ECO:0000313" key="1">
    <source>
        <dbReference type="EMBL" id="CEM19375.1"/>
    </source>
</evidence>
<dbReference type="EMBL" id="CDMZ01000680">
    <property type="protein sequence ID" value="CEM19375.1"/>
    <property type="molecule type" value="Genomic_DNA"/>
</dbReference>
<protein>
    <submittedName>
        <fullName evidence="1">Uncharacterized protein</fullName>
    </submittedName>
</protein>
<dbReference type="VEuPathDB" id="CryptoDB:Cvel_19060"/>
<dbReference type="AlphaFoldDB" id="A0A0G4FWR7"/>
<proteinExistence type="predicted"/>